<gene>
    <name evidence="10" type="ORF">H8708_02315</name>
</gene>
<comment type="subcellular location">
    <subcellularLocation>
        <location evidence="2">Membrane</location>
    </subcellularLocation>
</comment>
<dbReference type="InterPro" id="IPR003594">
    <property type="entry name" value="HATPase_dom"/>
</dbReference>
<dbReference type="Proteomes" id="UP000647491">
    <property type="component" value="Unassembled WGS sequence"/>
</dbReference>
<evidence type="ECO:0000313" key="11">
    <source>
        <dbReference type="Proteomes" id="UP000647491"/>
    </source>
</evidence>
<feature type="domain" description="Histidine kinase" evidence="9">
    <location>
        <begin position="229"/>
        <end position="444"/>
    </location>
</feature>
<dbReference type="Pfam" id="PF00512">
    <property type="entry name" value="HisKA"/>
    <property type="match status" value="1"/>
</dbReference>
<keyword evidence="8" id="KW-0472">Membrane</keyword>
<dbReference type="InterPro" id="IPR003661">
    <property type="entry name" value="HisK_dim/P_dom"/>
</dbReference>
<keyword evidence="5" id="KW-0808">Transferase</keyword>
<keyword evidence="11" id="KW-1185">Reference proteome</keyword>
<evidence type="ECO:0000256" key="7">
    <source>
        <dbReference type="ARBA" id="ARBA00023012"/>
    </source>
</evidence>
<dbReference type="EMBL" id="JACRTJ010000005">
    <property type="protein sequence ID" value="MBC8598073.1"/>
    <property type="molecule type" value="Genomic_DNA"/>
</dbReference>
<evidence type="ECO:0000259" key="9">
    <source>
        <dbReference type="PROSITE" id="PS50109"/>
    </source>
</evidence>
<dbReference type="InterPro" id="IPR036890">
    <property type="entry name" value="HATPase_C_sf"/>
</dbReference>
<dbReference type="SMART" id="SM00387">
    <property type="entry name" value="HATPase_c"/>
    <property type="match status" value="1"/>
</dbReference>
<dbReference type="Pfam" id="PF02518">
    <property type="entry name" value="HATPase_c"/>
    <property type="match status" value="1"/>
</dbReference>
<feature type="transmembrane region" description="Helical" evidence="8">
    <location>
        <begin position="7"/>
        <end position="32"/>
    </location>
</feature>
<evidence type="ECO:0000256" key="6">
    <source>
        <dbReference type="ARBA" id="ARBA00022777"/>
    </source>
</evidence>
<dbReference type="InterPro" id="IPR004358">
    <property type="entry name" value="Sig_transdc_His_kin-like_C"/>
</dbReference>
<keyword evidence="8" id="KW-0812">Transmembrane</keyword>
<evidence type="ECO:0000256" key="8">
    <source>
        <dbReference type="SAM" id="Phobius"/>
    </source>
</evidence>
<dbReference type="SUPFAM" id="SSF55874">
    <property type="entry name" value="ATPase domain of HSP90 chaperone/DNA topoisomerase II/histidine kinase"/>
    <property type="match status" value="1"/>
</dbReference>
<evidence type="ECO:0000256" key="5">
    <source>
        <dbReference type="ARBA" id="ARBA00022679"/>
    </source>
</evidence>
<comment type="caution">
    <text evidence="10">The sequence shown here is derived from an EMBL/GenBank/DDBJ whole genome shotgun (WGS) entry which is preliminary data.</text>
</comment>
<dbReference type="PANTHER" id="PTHR45453:SF1">
    <property type="entry name" value="PHOSPHATE REGULON SENSOR PROTEIN PHOR"/>
    <property type="match status" value="1"/>
</dbReference>
<keyword evidence="4" id="KW-0597">Phosphoprotein</keyword>
<keyword evidence="7" id="KW-0902">Two-component regulatory system</keyword>
<dbReference type="PANTHER" id="PTHR45453">
    <property type="entry name" value="PHOSPHATE REGULON SENSOR PROTEIN PHOR"/>
    <property type="match status" value="1"/>
</dbReference>
<keyword evidence="8" id="KW-1133">Transmembrane helix</keyword>
<sequence length="455" mass="50984">MKRRIHIELLVTSGLAILLTLTFAMFVFYGLFRSQIIRDLETDARVMKNMGVFDDISRMAEKNGSISSEDLRITVVSPGGDVLFDSSADAAVMENHEDRPEIRTALEAGEGSGSRRSETMDKNLFYYAVRMENGNVLRISREADSFFAVFQNMLPTVLEVSLVLFVLSIFLSNYFTKTLVGPIEEMARNISDPGQEVVYRELEPFVATIRQQHDDIIKSAQMRQEFTANVSHELKTPLTAISGYAELIEHGMADADNSKRFAGEIHKNSVRLLSLINDIIQLSQLDGGKNHSEYADIDLYKLAAECVDMLKMNARKQNVTMKLCGKPCTVYADRQLMEELLYNLCDNAIRYNNRGGSVTVTVDEKDGHVFLSIRDTGIGIPTEHQDRVFERFYRVDKSRSKATGGTGLGLAIVKHIVAQHGASISLESQAGKGTEIRVEFSDVLKRQMEERAENA</sequence>
<evidence type="ECO:0000256" key="2">
    <source>
        <dbReference type="ARBA" id="ARBA00004370"/>
    </source>
</evidence>
<evidence type="ECO:0000256" key="4">
    <source>
        <dbReference type="ARBA" id="ARBA00022553"/>
    </source>
</evidence>
<dbReference type="InterPro" id="IPR005467">
    <property type="entry name" value="His_kinase_dom"/>
</dbReference>
<dbReference type="InterPro" id="IPR036097">
    <property type="entry name" value="HisK_dim/P_sf"/>
</dbReference>
<dbReference type="PROSITE" id="PS50109">
    <property type="entry name" value="HIS_KIN"/>
    <property type="match status" value="1"/>
</dbReference>
<dbReference type="SMART" id="SM00388">
    <property type="entry name" value="HisKA"/>
    <property type="match status" value="1"/>
</dbReference>
<dbReference type="EC" id="2.7.13.3" evidence="3"/>
<dbReference type="InterPro" id="IPR050351">
    <property type="entry name" value="BphY/WalK/GraS-like"/>
</dbReference>
<evidence type="ECO:0000256" key="3">
    <source>
        <dbReference type="ARBA" id="ARBA00012438"/>
    </source>
</evidence>
<proteinExistence type="predicted"/>
<keyword evidence="6" id="KW-0418">Kinase</keyword>
<comment type="catalytic activity">
    <reaction evidence="1">
        <text>ATP + protein L-histidine = ADP + protein N-phospho-L-histidine.</text>
        <dbReference type="EC" id="2.7.13.3"/>
    </reaction>
</comment>
<evidence type="ECO:0000256" key="1">
    <source>
        <dbReference type="ARBA" id="ARBA00000085"/>
    </source>
</evidence>
<dbReference type="Gene3D" id="3.30.565.10">
    <property type="entry name" value="Histidine kinase-like ATPase, C-terminal domain"/>
    <property type="match status" value="1"/>
</dbReference>
<dbReference type="RefSeq" id="WP_262426828.1">
    <property type="nucleotide sequence ID" value="NZ_JACRTJ010000005.1"/>
</dbReference>
<evidence type="ECO:0000313" key="10">
    <source>
        <dbReference type="EMBL" id="MBC8598073.1"/>
    </source>
</evidence>
<dbReference type="CDD" id="cd00075">
    <property type="entry name" value="HATPase"/>
    <property type="match status" value="1"/>
</dbReference>
<organism evidence="10 11">
    <name type="scientific">Enterocloster hominis</name>
    <name type="common">ex Liu et al. 2021</name>
    <dbReference type="NCBI Taxonomy" id="2763663"/>
    <lineage>
        <taxon>Bacteria</taxon>
        <taxon>Bacillati</taxon>
        <taxon>Bacillota</taxon>
        <taxon>Clostridia</taxon>
        <taxon>Lachnospirales</taxon>
        <taxon>Lachnospiraceae</taxon>
        <taxon>Enterocloster</taxon>
    </lineage>
</organism>
<accession>A0ABR7NPQ2</accession>
<dbReference type="CDD" id="cd00082">
    <property type="entry name" value="HisKA"/>
    <property type="match status" value="1"/>
</dbReference>
<dbReference type="PRINTS" id="PR00344">
    <property type="entry name" value="BCTRLSENSOR"/>
</dbReference>
<dbReference type="SUPFAM" id="SSF47384">
    <property type="entry name" value="Homodimeric domain of signal transducing histidine kinase"/>
    <property type="match status" value="1"/>
</dbReference>
<reference evidence="10 11" key="1">
    <citation type="submission" date="2020-08" db="EMBL/GenBank/DDBJ databases">
        <title>Genome public.</title>
        <authorList>
            <person name="Liu C."/>
            <person name="Sun Q."/>
        </authorList>
    </citation>
    <scope>NUCLEOTIDE SEQUENCE [LARGE SCALE GENOMIC DNA]</scope>
    <source>
        <strain evidence="10 11">BX10</strain>
    </source>
</reference>
<name>A0ABR7NPQ2_9FIRM</name>
<protein>
    <recommendedName>
        <fullName evidence="3">histidine kinase</fullName>
        <ecNumber evidence="3">2.7.13.3</ecNumber>
    </recommendedName>
</protein>
<dbReference type="Gene3D" id="1.10.287.130">
    <property type="match status" value="1"/>
</dbReference>